<dbReference type="SUPFAM" id="SSF55073">
    <property type="entry name" value="Nucleotide cyclase"/>
    <property type="match status" value="1"/>
</dbReference>
<protein>
    <submittedName>
        <fullName evidence="3">Diguanylate cyclase (GGDEF)-like protein</fullName>
    </submittedName>
</protein>
<dbReference type="InterPro" id="IPR000160">
    <property type="entry name" value="GGDEF_dom"/>
</dbReference>
<gene>
    <name evidence="3" type="ORF">GGR46_000482</name>
</gene>
<dbReference type="PROSITE" id="PS50883">
    <property type="entry name" value="EAL"/>
    <property type="match status" value="1"/>
</dbReference>
<comment type="caution">
    <text evidence="3">The sequence shown here is derived from an EMBL/GenBank/DDBJ whole genome shotgun (WGS) entry which is preliminary data.</text>
</comment>
<accession>A0A7W6NUE1</accession>
<dbReference type="CDD" id="cd01948">
    <property type="entry name" value="EAL"/>
    <property type="match status" value="1"/>
</dbReference>
<dbReference type="SMART" id="SM00267">
    <property type="entry name" value="GGDEF"/>
    <property type="match status" value="1"/>
</dbReference>
<feature type="domain" description="EAL" evidence="1">
    <location>
        <begin position="300"/>
        <end position="552"/>
    </location>
</feature>
<dbReference type="CDD" id="cd01949">
    <property type="entry name" value="GGDEF"/>
    <property type="match status" value="1"/>
</dbReference>
<evidence type="ECO:0000313" key="4">
    <source>
        <dbReference type="Proteomes" id="UP000557392"/>
    </source>
</evidence>
<dbReference type="Gene3D" id="3.20.20.450">
    <property type="entry name" value="EAL domain"/>
    <property type="match status" value="1"/>
</dbReference>
<dbReference type="Gene3D" id="3.30.70.270">
    <property type="match status" value="1"/>
</dbReference>
<proteinExistence type="predicted"/>
<dbReference type="Pfam" id="PF00563">
    <property type="entry name" value="EAL"/>
    <property type="match status" value="1"/>
</dbReference>
<dbReference type="EMBL" id="JACIEH010000001">
    <property type="protein sequence ID" value="MBB4096949.1"/>
    <property type="molecule type" value="Genomic_DNA"/>
</dbReference>
<dbReference type="RefSeq" id="WP_183994229.1">
    <property type="nucleotide sequence ID" value="NZ_JACIEH010000001.1"/>
</dbReference>
<dbReference type="InterPro" id="IPR035919">
    <property type="entry name" value="EAL_sf"/>
</dbReference>
<dbReference type="NCBIfam" id="TIGR00254">
    <property type="entry name" value="GGDEF"/>
    <property type="match status" value="1"/>
</dbReference>
<keyword evidence="4" id="KW-1185">Reference proteome</keyword>
<sequence length="558" mass="60456">MEGFSLKSRAIAFAMCAGAVAFILALAAASSPGLITVESAGRALIAAIVCGVMCWASAERSIASTAEAIDAAIERLQGAANGDLQSGIPPQVHESVPTLARAMDGLFSQLHANLESVQRLAMFDPVTSLPNRTNFRRTAERMLSELPTGNVAVLYFIDLDRFKHVNDTLGHATGDALLAMVANRLRAVADRFAAEADARPPLIGRLAGDEFTMFFPTLRNVRDAERIGRGILYALSEPFDLADQEVSIGASIGIALRPEHGTTLHDLMRAADAAMYHAKAMGRGRAEHFTEILAAEIADRARLESDLREAVDKDQFTLVYQPQVSAGDGRIVAAEALLRWRHPDGLKMPGTFIQRAEETGLIVEIGEWVVESVAETISRWGRLGIQQRLAVNISPRQLDHASFFRKLREAMLAANAPAHLLELEITETLAMHCSSEVLEAIALLRHDGATIAIDDFGTGYSNIARLRKLPIDRIKLDRSLIEHVANSAEARTIAQALIGLIHGLNCEAVAEGIESEDQATVLRVIGCDILQGYAVATPMEEDAFLEWARGIEPQRIAG</sequence>
<dbReference type="PANTHER" id="PTHR44757">
    <property type="entry name" value="DIGUANYLATE CYCLASE DGCP"/>
    <property type="match status" value="1"/>
</dbReference>
<evidence type="ECO:0000259" key="1">
    <source>
        <dbReference type="PROSITE" id="PS50883"/>
    </source>
</evidence>
<dbReference type="InterPro" id="IPR001633">
    <property type="entry name" value="EAL_dom"/>
</dbReference>
<name>A0A7W6NUE1_9SPHN</name>
<dbReference type="InterPro" id="IPR043128">
    <property type="entry name" value="Rev_trsase/Diguanyl_cyclase"/>
</dbReference>
<dbReference type="PROSITE" id="PS50887">
    <property type="entry name" value="GGDEF"/>
    <property type="match status" value="1"/>
</dbReference>
<dbReference type="AlphaFoldDB" id="A0A7W6NUE1"/>
<dbReference type="SUPFAM" id="SSF141868">
    <property type="entry name" value="EAL domain-like"/>
    <property type="match status" value="1"/>
</dbReference>
<organism evidence="3 4">
    <name type="scientific">Sphingomonas kyeonggiensis</name>
    <dbReference type="NCBI Taxonomy" id="1268553"/>
    <lineage>
        <taxon>Bacteria</taxon>
        <taxon>Pseudomonadati</taxon>
        <taxon>Pseudomonadota</taxon>
        <taxon>Alphaproteobacteria</taxon>
        <taxon>Sphingomonadales</taxon>
        <taxon>Sphingomonadaceae</taxon>
        <taxon>Sphingomonas</taxon>
    </lineage>
</organism>
<feature type="domain" description="GGDEF" evidence="2">
    <location>
        <begin position="150"/>
        <end position="291"/>
    </location>
</feature>
<dbReference type="Proteomes" id="UP000557392">
    <property type="component" value="Unassembled WGS sequence"/>
</dbReference>
<evidence type="ECO:0000313" key="3">
    <source>
        <dbReference type="EMBL" id="MBB4096949.1"/>
    </source>
</evidence>
<dbReference type="Pfam" id="PF00990">
    <property type="entry name" value="GGDEF"/>
    <property type="match status" value="1"/>
</dbReference>
<reference evidence="3 4" key="1">
    <citation type="submission" date="2020-08" db="EMBL/GenBank/DDBJ databases">
        <title>Genomic Encyclopedia of Type Strains, Phase IV (KMG-IV): sequencing the most valuable type-strain genomes for metagenomic binning, comparative biology and taxonomic classification.</title>
        <authorList>
            <person name="Goeker M."/>
        </authorList>
    </citation>
    <scope>NUCLEOTIDE SEQUENCE [LARGE SCALE GENOMIC DNA]</scope>
    <source>
        <strain evidence="3 4">DSM 101806</strain>
    </source>
</reference>
<evidence type="ECO:0000259" key="2">
    <source>
        <dbReference type="PROSITE" id="PS50887"/>
    </source>
</evidence>
<dbReference type="InterPro" id="IPR052155">
    <property type="entry name" value="Biofilm_reg_signaling"/>
</dbReference>
<dbReference type="PANTHER" id="PTHR44757:SF2">
    <property type="entry name" value="BIOFILM ARCHITECTURE MAINTENANCE PROTEIN MBAA"/>
    <property type="match status" value="1"/>
</dbReference>
<dbReference type="SMART" id="SM00052">
    <property type="entry name" value="EAL"/>
    <property type="match status" value="1"/>
</dbReference>
<dbReference type="InterPro" id="IPR029787">
    <property type="entry name" value="Nucleotide_cyclase"/>
</dbReference>